<gene>
    <name evidence="1" type="ORF">TDUB1175_LOCUS14011</name>
</gene>
<evidence type="ECO:0000313" key="1">
    <source>
        <dbReference type="EMBL" id="CAD8315219.1"/>
    </source>
</evidence>
<sequence length="114" mass="12172">MPLLSPPIYCSRHTFSFILGLSAPSSGEFHFRLGSIRRRLWQYSNTVQQYQLFVEIRKSQGKDEKSVAVVGVPGTTVGWGVDLAVGADDVGNSFGASVGVAVLGTHFPSFGPAG</sequence>
<dbReference type="EMBL" id="HBED01028283">
    <property type="protein sequence ID" value="CAD8315219.1"/>
    <property type="molecule type" value="Transcribed_RNA"/>
</dbReference>
<dbReference type="AlphaFoldDB" id="A0A7R9W7H3"/>
<proteinExistence type="predicted"/>
<protein>
    <submittedName>
        <fullName evidence="1">Uncharacterized protein</fullName>
    </submittedName>
</protein>
<reference evidence="1" key="1">
    <citation type="submission" date="2021-01" db="EMBL/GenBank/DDBJ databases">
        <authorList>
            <person name="Corre E."/>
            <person name="Pelletier E."/>
            <person name="Niang G."/>
            <person name="Scheremetjew M."/>
            <person name="Finn R."/>
            <person name="Kale V."/>
            <person name="Holt S."/>
            <person name="Cochrane G."/>
            <person name="Meng A."/>
            <person name="Brown T."/>
            <person name="Cohen L."/>
        </authorList>
    </citation>
    <scope>NUCLEOTIDE SEQUENCE</scope>
    <source>
        <strain evidence="1">CCMP147</strain>
    </source>
</reference>
<accession>A0A7R9W7H3</accession>
<organism evidence="1">
    <name type="scientific">Pseudictyota dubia</name>
    <dbReference type="NCBI Taxonomy" id="2749911"/>
    <lineage>
        <taxon>Eukaryota</taxon>
        <taxon>Sar</taxon>
        <taxon>Stramenopiles</taxon>
        <taxon>Ochrophyta</taxon>
        <taxon>Bacillariophyta</taxon>
        <taxon>Mediophyceae</taxon>
        <taxon>Biddulphiophycidae</taxon>
        <taxon>Eupodiscales</taxon>
        <taxon>Odontellaceae</taxon>
        <taxon>Pseudictyota</taxon>
    </lineage>
</organism>
<name>A0A7R9W7H3_9STRA</name>